<sequence>MTTIPQRKTSFHICKCGYSASNITSWTKKNPGRIFQACQFYEQDTDSRGCDFFKWVDIEMTKWQNDVTNSLMDDVNMQKIELRILKKELADVVVEKGCLQLENQALKDQLPLMKKHGLMLPAFCCLLVFVPCLVFVAVVLVGSDFAVWKEVGGQQQIVKQAEKKQLVVFHLQPLVVEDNNIVSDLVSDYFYK</sequence>
<keyword evidence="1" id="KW-0479">Metal-binding</keyword>
<evidence type="ECO:0000313" key="8">
    <source>
        <dbReference type="Proteomes" id="UP000596660"/>
    </source>
</evidence>
<proteinExistence type="predicted"/>
<evidence type="ECO:0000256" key="4">
    <source>
        <dbReference type="PROSITE-ProRule" id="PRU01343"/>
    </source>
</evidence>
<organism evidence="7 8">
    <name type="scientific">Chenopodium quinoa</name>
    <name type="common">Quinoa</name>
    <dbReference type="NCBI Taxonomy" id="63459"/>
    <lineage>
        <taxon>Eukaryota</taxon>
        <taxon>Viridiplantae</taxon>
        <taxon>Streptophyta</taxon>
        <taxon>Embryophyta</taxon>
        <taxon>Tracheophyta</taxon>
        <taxon>Spermatophyta</taxon>
        <taxon>Magnoliopsida</taxon>
        <taxon>eudicotyledons</taxon>
        <taxon>Gunneridae</taxon>
        <taxon>Pentapetalae</taxon>
        <taxon>Caryophyllales</taxon>
        <taxon>Chenopodiaceae</taxon>
        <taxon>Chenopodioideae</taxon>
        <taxon>Atripliceae</taxon>
        <taxon>Chenopodium</taxon>
    </lineage>
</organism>
<dbReference type="Pfam" id="PF06839">
    <property type="entry name" value="Zn_ribbon_GRF"/>
    <property type="match status" value="1"/>
</dbReference>
<reference evidence="7" key="2">
    <citation type="submission" date="2021-03" db="UniProtKB">
        <authorList>
            <consortium name="EnsemblPlants"/>
        </authorList>
    </citation>
    <scope>IDENTIFICATION</scope>
</reference>
<dbReference type="Gramene" id="AUR62006272-RA">
    <property type="protein sequence ID" value="AUR62006272-RA:cds"/>
    <property type="gene ID" value="AUR62006272"/>
</dbReference>
<evidence type="ECO:0000256" key="3">
    <source>
        <dbReference type="ARBA" id="ARBA00022833"/>
    </source>
</evidence>
<dbReference type="AlphaFoldDB" id="A0A803L333"/>
<reference evidence="7" key="1">
    <citation type="journal article" date="2017" name="Nature">
        <title>The genome of Chenopodium quinoa.</title>
        <authorList>
            <person name="Jarvis D.E."/>
            <person name="Ho Y.S."/>
            <person name="Lightfoot D.J."/>
            <person name="Schmoeckel S.M."/>
            <person name="Li B."/>
            <person name="Borm T.J.A."/>
            <person name="Ohyanagi H."/>
            <person name="Mineta K."/>
            <person name="Michell C.T."/>
            <person name="Saber N."/>
            <person name="Kharbatia N.M."/>
            <person name="Rupper R.R."/>
            <person name="Sharp A.R."/>
            <person name="Dally N."/>
            <person name="Boughton B.A."/>
            <person name="Woo Y.H."/>
            <person name="Gao G."/>
            <person name="Schijlen E.G.W.M."/>
            <person name="Guo X."/>
            <person name="Momin A.A."/>
            <person name="Negrao S."/>
            <person name="Al-Babili S."/>
            <person name="Gehring C."/>
            <person name="Roessner U."/>
            <person name="Jung C."/>
            <person name="Murphy K."/>
            <person name="Arold S.T."/>
            <person name="Gojobori T."/>
            <person name="van der Linden C.G."/>
            <person name="van Loo E.N."/>
            <person name="Jellen E.N."/>
            <person name="Maughan P.J."/>
            <person name="Tester M."/>
        </authorList>
    </citation>
    <scope>NUCLEOTIDE SEQUENCE [LARGE SCALE GENOMIC DNA]</scope>
    <source>
        <strain evidence="7">cv. PI 614886</strain>
    </source>
</reference>
<dbReference type="EnsemblPlants" id="AUR62006272-RA">
    <property type="protein sequence ID" value="AUR62006272-RA:cds"/>
    <property type="gene ID" value="AUR62006272"/>
</dbReference>
<name>A0A803L333_CHEQI</name>
<keyword evidence="2 4" id="KW-0863">Zinc-finger</keyword>
<feature type="transmembrane region" description="Helical" evidence="5">
    <location>
        <begin position="118"/>
        <end position="141"/>
    </location>
</feature>
<keyword evidence="5" id="KW-1133">Transmembrane helix</keyword>
<dbReference type="InterPro" id="IPR010666">
    <property type="entry name" value="Znf_GRF"/>
</dbReference>
<evidence type="ECO:0000256" key="1">
    <source>
        <dbReference type="ARBA" id="ARBA00022723"/>
    </source>
</evidence>
<evidence type="ECO:0000313" key="7">
    <source>
        <dbReference type="EnsemblPlants" id="AUR62006272-RA:cds"/>
    </source>
</evidence>
<keyword evidence="8" id="KW-1185">Reference proteome</keyword>
<protein>
    <recommendedName>
        <fullName evidence="6">GRF-type domain-containing protein</fullName>
    </recommendedName>
</protein>
<keyword evidence="5" id="KW-0812">Transmembrane</keyword>
<keyword evidence="5" id="KW-0472">Membrane</keyword>
<dbReference type="GO" id="GO:0008270">
    <property type="term" value="F:zinc ion binding"/>
    <property type="evidence" value="ECO:0007669"/>
    <property type="project" value="UniProtKB-KW"/>
</dbReference>
<dbReference type="Proteomes" id="UP000596660">
    <property type="component" value="Unplaced"/>
</dbReference>
<dbReference type="PROSITE" id="PS51999">
    <property type="entry name" value="ZF_GRF"/>
    <property type="match status" value="1"/>
</dbReference>
<accession>A0A803L333</accession>
<dbReference type="PANTHER" id="PTHR33248">
    <property type="entry name" value="ZINC ION-BINDING PROTEIN"/>
    <property type="match status" value="1"/>
</dbReference>
<evidence type="ECO:0000256" key="2">
    <source>
        <dbReference type="ARBA" id="ARBA00022771"/>
    </source>
</evidence>
<feature type="domain" description="GRF-type" evidence="6">
    <location>
        <begin position="14"/>
        <end position="59"/>
    </location>
</feature>
<evidence type="ECO:0000256" key="5">
    <source>
        <dbReference type="SAM" id="Phobius"/>
    </source>
</evidence>
<evidence type="ECO:0000259" key="6">
    <source>
        <dbReference type="PROSITE" id="PS51999"/>
    </source>
</evidence>
<keyword evidence="3" id="KW-0862">Zinc</keyword>